<dbReference type="SUPFAM" id="SSF55383">
    <property type="entry name" value="Copper amine oxidase, domain N"/>
    <property type="match status" value="1"/>
</dbReference>
<dbReference type="EMBL" id="WBXO01000007">
    <property type="protein sequence ID" value="KAB2952078.1"/>
    <property type="molecule type" value="Genomic_DNA"/>
</dbReference>
<evidence type="ECO:0000256" key="1">
    <source>
        <dbReference type="SAM" id="SignalP"/>
    </source>
</evidence>
<keyword evidence="4" id="KW-1185">Reference proteome</keyword>
<dbReference type="InterPro" id="IPR036582">
    <property type="entry name" value="Mao_N_sf"/>
</dbReference>
<dbReference type="OrthoDB" id="2080730at2"/>
<dbReference type="RefSeq" id="WP_151620359.1">
    <property type="nucleotide sequence ID" value="NZ_WBXO01000007.1"/>
</dbReference>
<evidence type="ECO:0000259" key="2">
    <source>
        <dbReference type="Pfam" id="PF07833"/>
    </source>
</evidence>
<dbReference type="AlphaFoldDB" id="A0A6I0EVT1"/>
<dbReference type="Gene3D" id="3.30.457.10">
    <property type="entry name" value="Copper amine oxidase-like, N-terminal domain"/>
    <property type="match status" value="1"/>
</dbReference>
<name>A0A6I0EVT1_9FIRM</name>
<organism evidence="3 4">
    <name type="scientific">Heliorestis acidaminivorans</name>
    <dbReference type="NCBI Taxonomy" id="553427"/>
    <lineage>
        <taxon>Bacteria</taxon>
        <taxon>Bacillati</taxon>
        <taxon>Bacillota</taxon>
        <taxon>Clostridia</taxon>
        <taxon>Eubacteriales</taxon>
        <taxon>Heliobacteriaceae</taxon>
        <taxon>Heliorestis</taxon>
    </lineage>
</organism>
<dbReference type="Proteomes" id="UP000468766">
    <property type="component" value="Unassembled WGS sequence"/>
</dbReference>
<feature type="signal peptide" evidence="1">
    <location>
        <begin position="1"/>
        <end position="23"/>
    </location>
</feature>
<gene>
    <name evidence="3" type="ORF">F9B85_09680</name>
</gene>
<evidence type="ECO:0000313" key="3">
    <source>
        <dbReference type="EMBL" id="KAB2952078.1"/>
    </source>
</evidence>
<dbReference type="Pfam" id="PF07833">
    <property type="entry name" value="Cu_amine_oxidN1"/>
    <property type="match status" value="1"/>
</dbReference>
<sequence>MKKKLLSSTLALGLMFGPAMAMAEEEAISIVVNDQPMVLETAPVWEQDRILLPFRELGEKFGAKVNYIEEEQAIVATKGEKTITLVIGDNRICINGETEELEVAPKIANDRAMVPLRAFAQAFGADVQWDAGVVRIAMAENRAMELLLKSTYASLQLESYTFEGQINMQTTVTGLPEEVDPAMNASLNNMDMNIATLGYFEKPDKYYVVNTVFMPELEEMPPDMPESISTEVYSDGNYLYMNMSFLGEAMGLEESDQWFRSEAYSEAYKELAKNSQDPVTAVEQMVQMGIEPIALEEKVINGQKYYVIQFTFTEKEYSFIAENNYPFTNVTPQGQEEMQRFLENLQLTITYNYYINADTYVSDLFDFSGIQKIEAEPGVIVEQTFKGSAVMKNLNEPVTFPDVSGAIEMPAELAQF</sequence>
<reference evidence="3 4" key="1">
    <citation type="submission" date="2019-10" db="EMBL/GenBank/DDBJ databases">
        <title>Whole-genome sequence of the extremophile Heliorestis acidaminivorans DSM 24790.</title>
        <authorList>
            <person name="Kyndt J.A."/>
            <person name="Meyer T.E."/>
        </authorList>
    </citation>
    <scope>NUCLEOTIDE SEQUENCE [LARGE SCALE GENOMIC DNA]</scope>
    <source>
        <strain evidence="3 4">DSM 24790</strain>
    </source>
</reference>
<dbReference type="InterPro" id="IPR012854">
    <property type="entry name" value="Cu_amine_oxidase-like_N"/>
</dbReference>
<accession>A0A6I0EVT1</accession>
<proteinExistence type="predicted"/>
<feature type="chain" id="PRO_5026348040" evidence="1">
    <location>
        <begin position="24"/>
        <end position="416"/>
    </location>
</feature>
<feature type="domain" description="Copper amine oxidase-like N-terminal" evidence="2">
    <location>
        <begin position="31"/>
        <end position="132"/>
    </location>
</feature>
<protein>
    <submittedName>
        <fullName evidence="3">Copper amine oxidase N-terminal domain-containing protein</fullName>
    </submittedName>
</protein>
<comment type="caution">
    <text evidence="3">The sequence shown here is derived from an EMBL/GenBank/DDBJ whole genome shotgun (WGS) entry which is preliminary data.</text>
</comment>
<evidence type="ECO:0000313" key="4">
    <source>
        <dbReference type="Proteomes" id="UP000468766"/>
    </source>
</evidence>
<keyword evidence="1" id="KW-0732">Signal</keyword>